<dbReference type="InterPro" id="IPR003594">
    <property type="entry name" value="HATPase_dom"/>
</dbReference>
<dbReference type="GO" id="GO:0005886">
    <property type="term" value="C:plasma membrane"/>
    <property type="evidence" value="ECO:0007669"/>
    <property type="project" value="UniProtKB-SubCell"/>
</dbReference>
<evidence type="ECO:0000256" key="3">
    <source>
        <dbReference type="ARBA" id="ARBA00022553"/>
    </source>
</evidence>
<feature type="domain" description="HAMP" evidence="8">
    <location>
        <begin position="311"/>
        <end position="363"/>
    </location>
</feature>
<dbReference type="SMART" id="SM00304">
    <property type="entry name" value="HAMP"/>
    <property type="match status" value="1"/>
</dbReference>
<keyword evidence="6 7" id="KW-0472">Membrane</keyword>
<keyword evidence="3" id="KW-0597">Phosphoprotein</keyword>
<keyword evidence="7" id="KW-0812">Transmembrane</keyword>
<evidence type="ECO:0000256" key="5">
    <source>
        <dbReference type="ARBA" id="ARBA00022777"/>
    </source>
</evidence>
<evidence type="ECO:0000256" key="2">
    <source>
        <dbReference type="ARBA" id="ARBA00022475"/>
    </source>
</evidence>
<dbReference type="PANTHER" id="PTHR34220">
    <property type="entry name" value="SENSOR HISTIDINE KINASE YPDA"/>
    <property type="match status" value="1"/>
</dbReference>
<dbReference type="EMBL" id="JACHXW010000006">
    <property type="protein sequence ID" value="MBB3152328.1"/>
    <property type="molecule type" value="Genomic_DNA"/>
</dbReference>
<keyword evidence="4" id="KW-0808">Transferase</keyword>
<name>A0A7W5C6Z0_9BACL</name>
<keyword evidence="2" id="KW-1003">Cell membrane</keyword>
<evidence type="ECO:0000313" key="9">
    <source>
        <dbReference type="EMBL" id="MBB3152328.1"/>
    </source>
</evidence>
<reference evidence="9 10" key="1">
    <citation type="submission" date="2020-08" db="EMBL/GenBank/DDBJ databases">
        <title>Genomic Encyclopedia of Type Strains, Phase III (KMG-III): the genomes of soil and plant-associated and newly described type strains.</title>
        <authorList>
            <person name="Whitman W."/>
        </authorList>
    </citation>
    <scope>NUCLEOTIDE SEQUENCE [LARGE SCALE GENOMIC DNA]</scope>
    <source>
        <strain evidence="9 10">CECT 8234</strain>
    </source>
</reference>
<dbReference type="Pfam" id="PF02518">
    <property type="entry name" value="HATPase_c"/>
    <property type="match status" value="1"/>
</dbReference>
<evidence type="ECO:0000256" key="7">
    <source>
        <dbReference type="SAM" id="Phobius"/>
    </source>
</evidence>
<dbReference type="Gene3D" id="3.30.565.10">
    <property type="entry name" value="Histidine kinase-like ATPase, C-terminal domain"/>
    <property type="match status" value="1"/>
</dbReference>
<keyword evidence="5 9" id="KW-0418">Kinase</keyword>
<dbReference type="CDD" id="cd06225">
    <property type="entry name" value="HAMP"/>
    <property type="match status" value="1"/>
</dbReference>
<dbReference type="Pfam" id="PF06580">
    <property type="entry name" value="His_kinase"/>
    <property type="match status" value="1"/>
</dbReference>
<dbReference type="InterPro" id="IPR050640">
    <property type="entry name" value="Bact_2-comp_sensor_kinase"/>
</dbReference>
<dbReference type="SUPFAM" id="SSF55874">
    <property type="entry name" value="ATPase domain of HSP90 chaperone/DNA topoisomerase II/histidine kinase"/>
    <property type="match status" value="1"/>
</dbReference>
<organism evidence="9 10">
    <name type="scientific">Paenibacillus endophyticus</name>
    <dbReference type="NCBI Taxonomy" id="1294268"/>
    <lineage>
        <taxon>Bacteria</taxon>
        <taxon>Bacillati</taxon>
        <taxon>Bacillota</taxon>
        <taxon>Bacilli</taxon>
        <taxon>Bacillales</taxon>
        <taxon>Paenibacillaceae</taxon>
        <taxon>Paenibacillus</taxon>
    </lineage>
</organism>
<accession>A0A7W5C6Z0</accession>
<dbReference type="AlphaFoldDB" id="A0A7W5C6Z0"/>
<dbReference type="RefSeq" id="WP_183562187.1">
    <property type="nucleotide sequence ID" value="NZ_CBCSLB010000005.1"/>
</dbReference>
<dbReference type="PANTHER" id="PTHR34220:SF7">
    <property type="entry name" value="SENSOR HISTIDINE KINASE YPDA"/>
    <property type="match status" value="1"/>
</dbReference>
<evidence type="ECO:0000259" key="8">
    <source>
        <dbReference type="PROSITE" id="PS50885"/>
    </source>
</evidence>
<feature type="transmembrane region" description="Helical" evidence="7">
    <location>
        <begin position="292"/>
        <end position="314"/>
    </location>
</feature>
<gene>
    <name evidence="9" type="ORF">FHS16_002378</name>
</gene>
<evidence type="ECO:0000256" key="1">
    <source>
        <dbReference type="ARBA" id="ARBA00004651"/>
    </source>
</evidence>
<comment type="subcellular location">
    <subcellularLocation>
        <location evidence="1">Cell membrane</location>
        <topology evidence="1">Multi-pass membrane protein</topology>
    </subcellularLocation>
</comment>
<evidence type="ECO:0000256" key="4">
    <source>
        <dbReference type="ARBA" id="ARBA00022679"/>
    </source>
</evidence>
<dbReference type="InterPro" id="IPR010559">
    <property type="entry name" value="Sig_transdc_His_kin_internal"/>
</dbReference>
<dbReference type="GO" id="GO:0000155">
    <property type="term" value="F:phosphorelay sensor kinase activity"/>
    <property type="evidence" value="ECO:0007669"/>
    <property type="project" value="InterPro"/>
</dbReference>
<evidence type="ECO:0000256" key="6">
    <source>
        <dbReference type="ARBA" id="ARBA00023136"/>
    </source>
</evidence>
<dbReference type="SUPFAM" id="SSF158472">
    <property type="entry name" value="HAMP domain-like"/>
    <property type="match status" value="1"/>
</dbReference>
<keyword evidence="10" id="KW-1185">Reference proteome</keyword>
<dbReference type="InterPro" id="IPR036890">
    <property type="entry name" value="HATPase_C_sf"/>
</dbReference>
<sequence length="594" mass="67702">MKIRTKLILSHLLVVLFLLGSLGYVLVKRSTDLVFETITENNLLSLSQVSSNLDNKLTSYEEITNTLFLNRALDEITETRFEDNITAYQQYFDYYQPFVSAVQTTKDIHHFYLYSDNPTFLFSNVFLIDETIKEKGWYKEALNSQIGGYWTGAYLSSYDNIRLFSYKKRLNNFVADSPKVVSIEIKLKVLYDLVSEESKTKRYVFALADGSVLMDTVRDGSLSHIQSLAYADRFMASDSGSFIYKEKATGNTYQILFKTLDSHNSVRGMKVISYIPINDVMPKVEQLRSMAVALYLIAFGLTALFISAISVGMTRRLTELSMKMKRVHKDNFESFVVVKGKDEVAQLGEMFNMMVRRLGQLISEVYQSEIDRKEQAYRTKEVELYALQTQINPHFLFNVLNMIRGKLLIIGERDTAKVVGLLAKSFRMMLKNGGQMIKLADETEFVDNYLQIQQYRFGHKFTYTIDIPPEYHALLIPKLIIQPLVENAISHGVELNPEQSRIWITGEKSGECLQLAIGDDGLGMSEDRLAEIMNWLDEDSLATDRNIGIRNVHARLKYLYGDEYGLKIASQAGSGTTVTILIPLGQDNGGERHA</sequence>
<dbReference type="PROSITE" id="PS50885">
    <property type="entry name" value="HAMP"/>
    <property type="match status" value="1"/>
</dbReference>
<comment type="caution">
    <text evidence="9">The sequence shown here is derived from an EMBL/GenBank/DDBJ whole genome shotgun (WGS) entry which is preliminary data.</text>
</comment>
<dbReference type="InterPro" id="IPR003660">
    <property type="entry name" value="HAMP_dom"/>
</dbReference>
<protein>
    <submittedName>
        <fullName evidence="9">Sensor histidine kinase YesM</fullName>
    </submittedName>
</protein>
<keyword evidence="7" id="KW-1133">Transmembrane helix</keyword>
<proteinExistence type="predicted"/>
<evidence type="ECO:0000313" key="10">
    <source>
        <dbReference type="Proteomes" id="UP000518605"/>
    </source>
</evidence>
<dbReference type="Gene3D" id="6.10.340.10">
    <property type="match status" value="1"/>
</dbReference>
<dbReference type="Proteomes" id="UP000518605">
    <property type="component" value="Unassembled WGS sequence"/>
</dbReference>